<dbReference type="PANTHER" id="PTHR12592">
    <property type="entry name" value="ATP-DEPENDENT (S)-NAD(P)H-HYDRATE DEHYDRATASE FAMILY MEMBER"/>
    <property type="match status" value="1"/>
</dbReference>
<evidence type="ECO:0000256" key="16">
    <source>
        <dbReference type="ARBA" id="ARBA00049209"/>
    </source>
</evidence>
<evidence type="ECO:0000256" key="11">
    <source>
        <dbReference type="ARBA" id="ARBA00023235"/>
    </source>
</evidence>
<evidence type="ECO:0000256" key="19">
    <source>
        <dbReference type="PIRNR" id="PIRNR017184"/>
    </source>
</evidence>
<dbReference type="GO" id="GO:0052855">
    <property type="term" value="F:ADP-dependent NAD(P)H-hydrate dehydratase activity"/>
    <property type="evidence" value="ECO:0007669"/>
    <property type="project" value="UniProtKB-UniRule"/>
</dbReference>
<dbReference type="GO" id="GO:0046496">
    <property type="term" value="P:nicotinamide nucleotide metabolic process"/>
    <property type="evidence" value="ECO:0007669"/>
    <property type="project" value="UniProtKB-UniRule"/>
</dbReference>
<dbReference type="PROSITE" id="PS01050">
    <property type="entry name" value="YJEF_C_2"/>
    <property type="match status" value="1"/>
</dbReference>
<feature type="binding site" evidence="17">
    <location>
        <position position="432"/>
    </location>
    <ligand>
        <name>AMP</name>
        <dbReference type="ChEBI" id="CHEBI:456215"/>
    </ligand>
</feature>
<evidence type="ECO:0000256" key="1">
    <source>
        <dbReference type="ARBA" id="ARBA00000013"/>
    </source>
</evidence>
<evidence type="ECO:0000256" key="18">
    <source>
        <dbReference type="HAMAP-Rule" id="MF_01966"/>
    </source>
</evidence>
<evidence type="ECO:0000256" key="14">
    <source>
        <dbReference type="ARBA" id="ARBA00025153"/>
    </source>
</evidence>
<feature type="binding site" evidence="18">
    <location>
        <position position="115"/>
    </location>
    <ligand>
        <name>K(+)</name>
        <dbReference type="ChEBI" id="CHEBI:29103"/>
    </ligand>
</feature>
<keyword evidence="8 17" id="KW-0521">NADP</keyword>
<comment type="function">
    <text evidence="18">Catalyzes the epimerization of the S- and R-forms of NAD(P)HX, a damaged form of NAD(P)H that is a result of enzymatic or heat-dependent hydration. This is a prerequisite for the S-specific NAD(P)H-hydrate dehydratase to allow the repair of both epimers of NAD(P)HX.</text>
</comment>
<keyword evidence="9 18" id="KW-0630">Potassium</keyword>
<comment type="similarity">
    <text evidence="18">Belongs to the NnrE/AIBP family.</text>
</comment>
<evidence type="ECO:0000313" key="22">
    <source>
        <dbReference type="EMBL" id="HIQ91207.1"/>
    </source>
</evidence>
<comment type="catalytic activity">
    <reaction evidence="16 17 19">
        <text>(6S)-NADPHX + ADP = AMP + phosphate + NADPH + H(+)</text>
        <dbReference type="Rhea" id="RHEA:32235"/>
        <dbReference type="ChEBI" id="CHEBI:15378"/>
        <dbReference type="ChEBI" id="CHEBI:43474"/>
        <dbReference type="ChEBI" id="CHEBI:57783"/>
        <dbReference type="ChEBI" id="CHEBI:64076"/>
        <dbReference type="ChEBI" id="CHEBI:456215"/>
        <dbReference type="ChEBI" id="CHEBI:456216"/>
        <dbReference type="EC" id="4.2.1.136"/>
    </reaction>
</comment>
<comment type="catalytic activity">
    <reaction evidence="15 17 19">
        <text>(6S)-NADHX + ADP = AMP + phosphate + NADH + H(+)</text>
        <dbReference type="Rhea" id="RHEA:32223"/>
        <dbReference type="ChEBI" id="CHEBI:15378"/>
        <dbReference type="ChEBI" id="CHEBI:43474"/>
        <dbReference type="ChEBI" id="CHEBI:57945"/>
        <dbReference type="ChEBI" id="CHEBI:64074"/>
        <dbReference type="ChEBI" id="CHEBI:456215"/>
        <dbReference type="ChEBI" id="CHEBI:456216"/>
        <dbReference type="EC" id="4.2.1.136"/>
    </reaction>
</comment>
<feature type="binding site" evidence="18">
    <location>
        <begin position="119"/>
        <end position="125"/>
    </location>
    <ligand>
        <name>(6S)-NADPHX</name>
        <dbReference type="ChEBI" id="CHEBI:64076"/>
    </ligand>
</feature>
<dbReference type="EMBL" id="DVFV01000105">
    <property type="protein sequence ID" value="HIQ91207.1"/>
    <property type="molecule type" value="Genomic_DNA"/>
</dbReference>
<evidence type="ECO:0000256" key="7">
    <source>
        <dbReference type="ARBA" id="ARBA00022840"/>
    </source>
</evidence>
<comment type="function">
    <text evidence="17">Catalyzes the dehydration of the S-form of NAD(P)HX at the expense of ADP, which is converted to AMP. Together with NAD(P)HX epimerase, which catalyzes the epimerization of the S- and R-forms, the enzyme allows the repair of both epimers of NAD(P)HX, a damaged form of NAD(P)H that is a result of enzymatic or heat-dependent hydration.</text>
</comment>
<accession>A0A9D0ZSA0</accession>
<evidence type="ECO:0000256" key="4">
    <source>
        <dbReference type="ARBA" id="ARBA00009524"/>
    </source>
</evidence>
<comment type="caution">
    <text evidence="17">Lacks conserved residue(s) required for the propagation of feature annotation.</text>
</comment>
<comment type="caution">
    <text evidence="22">The sequence shown here is derived from an EMBL/GenBank/DDBJ whole genome shotgun (WGS) entry which is preliminary data.</text>
</comment>
<dbReference type="HAMAP" id="MF_01966">
    <property type="entry name" value="NADHX_epimerase"/>
    <property type="match status" value="1"/>
</dbReference>
<evidence type="ECO:0000256" key="8">
    <source>
        <dbReference type="ARBA" id="ARBA00022857"/>
    </source>
</evidence>
<keyword evidence="6 17" id="KW-0547">Nucleotide-binding</keyword>
<feature type="binding site" evidence="17">
    <location>
        <position position="433"/>
    </location>
    <ligand>
        <name>(6S)-NADPHX</name>
        <dbReference type="ChEBI" id="CHEBI:64076"/>
    </ligand>
</feature>
<feature type="domain" description="YjeF N-terminal" evidence="21">
    <location>
        <begin position="10"/>
        <end position="204"/>
    </location>
</feature>
<dbReference type="PROSITE" id="PS51383">
    <property type="entry name" value="YJEF_C_3"/>
    <property type="match status" value="1"/>
</dbReference>
<dbReference type="InterPro" id="IPR036652">
    <property type="entry name" value="YjeF_N_dom_sf"/>
</dbReference>
<dbReference type="InterPro" id="IPR029056">
    <property type="entry name" value="Ribokinase-like"/>
</dbReference>
<dbReference type="CDD" id="cd01171">
    <property type="entry name" value="YXKO-related"/>
    <property type="match status" value="1"/>
</dbReference>
<sequence length="492" mass="53486">MKVVVSRNVMQRSEKYAIGYLVSSKELMNRAGMAVMRSYNFKGEVLVITGSGNNAGDGYALAMHLKERNISVTIALVSNKFSLNGKVYFEMCKKNKIPIYMVENVDFSKYDILVDAIYGCGFKGILPKKEAEVIKMINNSQKKVISIDINSGLDADSGITLECVKSDLTVAIGSYKLGHFLNMAKDNIKELKCVDIGIPIIGEKMSLMEKDDFKDILKDRLNYSHKGSYGLVAVMGGCLEYSGSVKLANMSLSALRAGSGVSRLIVPRSIAPGVLPYLLESTLMPVFDEEGKMVYNKKNLEMALEKVTALLAGIGWGESREYQLILKFILENYAIPLILDADGINTLSKMNLDILKNTKCKVILTPHVKEFSRLSGYTVDEILNNPVELAQVFADKYKVILLLKGTTTIVTDGFKTELVNRGCAGMATAGSGDVLSGIILGLCGFNDVSIDIVSCGAYINGLAGEMASGGNDISMLSSDTINYIGRAIASMK</sequence>
<reference evidence="22" key="1">
    <citation type="submission" date="2020-10" db="EMBL/GenBank/DDBJ databases">
        <authorList>
            <person name="Gilroy R."/>
        </authorList>
    </citation>
    <scope>NUCLEOTIDE SEQUENCE</scope>
    <source>
        <strain evidence="22">CHK147-3167</strain>
    </source>
</reference>
<keyword evidence="13" id="KW-0511">Multifunctional enzyme</keyword>
<dbReference type="NCBIfam" id="TIGR00197">
    <property type="entry name" value="yjeF_nterm"/>
    <property type="match status" value="1"/>
</dbReference>
<evidence type="ECO:0000256" key="12">
    <source>
        <dbReference type="ARBA" id="ARBA00023239"/>
    </source>
</evidence>
<feature type="binding site" evidence="17">
    <location>
        <position position="367"/>
    </location>
    <ligand>
        <name>(6S)-NADPHX</name>
        <dbReference type="ChEBI" id="CHEBI:64076"/>
    </ligand>
</feature>
<dbReference type="GO" id="GO:0046872">
    <property type="term" value="F:metal ion binding"/>
    <property type="evidence" value="ECO:0007669"/>
    <property type="project" value="UniProtKB-UniRule"/>
</dbReference>
<comment type="cofactor">
    <cofactor evidence="18 19">
        <name>K(+)</name>
        <dbReference type="ChEBI" id="CHEBI:29103"/>
    </cofactor>
    <text evidence="18 19">Binds 1 potassium ion per subunit.</text>
</comment>
<evidence type="ECO:0000313" key="23">
    <source>
        <dbReference type="Proteomes" id="UP000886786"/>
    </source>
</evidence>
<reference evidence="22" key="2">
    <citation type="journal article" date="2021" name="PeerJ">
        <title>Extensive microbial diversity within the chicken gut microbiome revealed by metagenomics and culture.</title>
        <authorList>
            <person name="Gilroy R."/>
            <person name="Ravi A."/>
            <person name="Getino M."/>
            <person name="Pursley I."/>
            <person name="Horton D.L."/>
            <person name="Alikhan N.F."/>
            <person name="Baker D."/>
            <person name="Gharbi K."/>
            <person name="Hall N."/>
            <person name="Watson M."/>
            <person name="Adriaenssens E.M."/>
            <person name="Foster-Nyarko E."/>
            <person name="Jarju S."/>
            <person name="Secka A."/>
            <person name="Antonio M."/>
            <person name="Oren A."/>
            <person name="Chaudhuri R.R."/>
            <person name="La Ragione R."/>
            <person name="Hildebrand F."/>
            <person name="Pallen M.J."/>
        </authorList>
    </citation>
    <scope>NUCLEOTIDE SEQUENCE</scope>
    <source>
        <strain evidence="22">CHK147-3167</strain>
    </source>
</reference>
<dbReference type="InterPro" id="IPR004443">
    <property type="entry name" value="YjeF_N_dom"/>
</dbReference>
<protein>
    <recommendedName>
        <fullName evidence="19">Bifunctional NAD(P)H-hydrate repair enzyme</fullName>
    </recommendedName>
    <alternativeName>
        <fullName evidence="19">Nicotinamide nucleotide repair protein</fullName>
    </alternativeName>
    <domain>
        <recommendedName>
            <fullName evidence="19">ADP-dependent (S)-NAD(P)H-hydrate dehydratase</fullName>
            <ecNumber evidence="19">4.2.1.136</ecNumber>
        </recommendedName>
        <alternativeName>
            <fullName evidence="19">ADP-dependent NAD(P)HX dehydratase</fullName>
        </alternativeName>
    </domain>
    <domain>
        <recommendedName>
            <fullName evidence="19">NAD(P)H-hydrate epimerase</fullName>
            <ecNumber evidence="19">5.1.99.6</ecNumber>
        </recommendedName>
    </domain>
</protein>
<dbReference type="InterPro" id="IPR000631">
    <property type="entry name" value="CARKD"/>
</dbReference>
<dbReference type="Gene3D" id="3.40.50.10260">
    <property type="entry name" value="YjeF N-terminal domain"/>
    <property type="match status" value="1"/>
</dbReference>
<keyword evidence="11 18" id="KW-0413">Isomerase</keyword>
<dbReference type="SUPFAM" id="SSF53613">
    <property type="entry name" value="Ribokinase-like"/>
    <property type="match status" value="1"/>
</dbReference>
<comment type="similarity">
    <text evidence="4 19">In the C-terminal section; belongs to the NnrD/CARKD family.</text>
</comment>
<dbReference type="Proteomes" id="UP000886786">
    <property type="component" value="Unassembled WGS sequence"/>
</dbReference>
<evidence type="ECO:0000256" key="15">
    <source>
        <dbReference type="ARBA" id="ARBA00048238"/>
    </source>
</evidence>
<dbReference type="InterPro" id="IPR030677">
    <property type="entry name" value="Nnr"/>
</dbReference>
<keyword evidence="7 17" id="KW-0067">ATP-binding</keyword>
<comment type="similarity">
    <text evidence="17">Belongs to the NnrD/CARKD family.</text>
</comment>
<feature type="binding site" evidence="18">
    <location>
        <position position="151"/>
    </location>
    <ligand>
        <name>K(+)</name>
        <dbReference type="ChEBI" id="CHEBI:29103"/>
    </ligand>
</feature>
<evidence type="ECO:0000256" key="13">
    <source>
        <dbReference type="ARBA" id="ARBA00023268"/>
    </source>
</evidence>
<dbReference type="GO" id="GO:0110051">
    <property type="term" value="P:metabolite repair"/>
    <property type="evidence" value="ECO:0007669"/>
    <property type="project" value="TreeGrafter"/>
</dbReference>
<dbReference type="Gene3D" id="3.40.1190.20">
    <property type="match status" value="1"/>
</dbReference>
<dbReference type="NCBIfam" id="TIGR00196">
    <property type="entry name" value="yjeF_cterm"/>
    <property type="match status" value="1"/>
</dbReference>
<feature type="domain" description="YjeF C-terminal" evidence="20">
    <location>
        <begin position="209"/>
        <end position="491"/>
    </location>
</feature>
<evidence type="ECO:0000256" key="17">
    <source>
        <dbReference type="HAMAP-Rule" id="MF_01965"/>
    </source>
</evidence>
<dbReference type="Pfam" id="PF03853">
    <property type="entry name" value="YjeF_N"/>
    <property type="match status" value="1"/>
</dbReference>
<organism evidence="22 23">
    <name type="scientific">Candidatus Coprosoma intestinipullorum</name>
    <dbReference type="NCBI Taxonomy" id="2840752"/>
    <lineage>
        <taxon>Bacteria</taxon>
        <taxon>Bacillati</taxon>
        <taxon>Bacillota</taxon>
        <taxon>Bacillota incertae sedis</taxon>
        <taxon>Candidatus Coprosoma</taxon>
    </lineage>
</organism>
<evidence type="ECO:0000259" key="21">
    <source>
        <dbReference type="PROSITE" id="PS51385"/>
    </source>
</evidence>
<dbReference type="EC" id="4.2.1.136" evidence="19"/>
<dbReference type="PROSITE" id="PS51385">
    <property type="entry name" value="YJEF_N"/>
    <property type="match status" value="1"/>
</dbReference>
<dbReference type="AlphaFoldDB" id="A0A9D0ZSA0"/>
<dbReference type="SUPFAM" id="SSF64153">
    <property type="entry name" value="YjeF N-terminal domain-like"/>
    <property type="match status" value="1"/>
</dbReference>
<feature type="binding site" evidence="17">
    <location>
        <position position="315"/>
    </location>
    <ligand>
        <name>(6S)-NADPHX</name>
        <dbReference type="ChEBI" id="CHEBI:64076"/>
    </ligand>
</feature>
<feature type="binding site" evidence="18">
    <location>
        <position position="148"/>
    </location>
    <ligand>
        <name>(6S)-NADPHX</name>
        <dbReference type="ChEBI" id="CHEBI:64076"/>
    </ligand>
</feature>
<dbReference type="PANTHER" id="PTHR12592:SF0">
    <property type="entry name" value="ATP-DEPENDENT (S)-NAD(P)H-HYDRATE DEHYDRATASE"/>
    <property type="match status" value="1"/>
</dbReference>
<proteinExistence type="inferred from homology"/>
<comment type="cofactor">
    <cofactor evidence="17">
        <name>Mg(2+)</name>
        <dbReference type="ChEBI" id="CHEBI:18420"/>
    </cofactor>
</comment>
<evidence type="ECO:0000256" key="2">
    <source>
        <dbReference type="ARBA" id="ARBA00000909"/>
    </source>
</evidence>
<evidence type="ECO:0000256" key="3">
    <source>
        <dbReference type="ARBA" id="ARBA00006001"/>
    </source>
</evidence>
<dbReference type="EC" id="5.1.99.6" evidence="19"/>
<feature type="binding site" evidence="18">
    <location>
        <position position="54"/>
    </location>
    <ligand>
        <name>K(+)</name>
        <dbReference type="ChEBI" id="CHEBI:29103"/>
    </ligand>
</feature>
<evidence type="ECO:0000256" key="5">
    <source>
        <dbReference type="ARBA" id="ARBA00022723"/>
    </source>
</evidence>
<keyword evidence="12 17" id="KW-0456">Lyase</keyword>
<dbReference type="InterPro" id="IPR017953">
    <property type="entry name" value="Carbohydrate_kinase_pred_CS"/>
</dbReference>
<evidence type="ECO:0000256" key="9">
    <source>
        <dbReference type="ARBA" id="ARBA00022958"/>
    </source>
</evidence>
<evidence type="ECO:0000259" key="20">
    <source>
        <dbReference type="PROSITE" id="PS51383"/>
    </source>
</evidence>
<dbReference type="GO" id="GO:0052856">
    <property type="term" value="F:NAD(P)HX epimerase activity"/>
    <property type="evidence" value="ECO:0007669"/>
    <property type="project" value="UniProtKB-UniRule"/>
</dbReference>
<dbReference type="GO" id="GO:0005524">
    <property type="term" value="F:ATP binding"/>
    <property type="evidence" value="ECO:0007669"/>
    <property type="project" value="UniProtKB-UniRule"/>
</dbReference>
<dbReference type="PIRSF" id="PIRSF017184">
    <property type="entry name" value="Nnr"/>
    <property type="match status" value="1"/>
</dbReference>
<name>A0A9D0ZSA0_9FIRM</name>
<keyword evidence="5 18" id="KW-0479">Metal-binding</keyword>
<comment type="similarity">
    <text evidence="3 19">In the N-terminal section; belongs to the NnrE/AIBP family.</text>
</comment>
<comment type="subunit">
    <text evidence="17">Homotetramer.</text>
</comment>
<gene>
    <name evidence="17" type="primary">nnrD</name>
    <name evidence="18" type="synonym">nnrE</name>
    <name evidence="22" type="ORF">IAB27_06270</name>
</gene>
<comment type="catalytic activity">
    <reaction evidence="2 18 19">
        <text>(6R)-NADPHX = (6S)-NADPHX</text>
        <dbReference type="Rhea" id="RHEA:32227"/>
        <dbReference type="ChEBI" id="CHEBI:64076"/>
        <dbReference type="ChEBI" id="CHEBI:64077"/>
        <dbReference type="EC" id="5.1.99.6"/>
    </reaction>
</comment>
<evidence type="ECO:0000256" key="10">
    <source>
        <dbReference type="ARBA" id="ARBA00023027"/>
    </source>
</evidence>
<comment type="catalytic activity">
    <reaction evidence="1 18 19">
        <text>(6R)-NADHX = (6S)-NADHX</text>
        <dbReference type="Rhea" id="RHEA:32215"/>
        <dbReference type="ChEBI" id="CHEBI:64074"/>
        <dbReference type="ChEBI" id="CHEBI:64075"/>
        <dbReference type="EC" id="5.1.99.6"/>
    </reaction>
</comment>
<keyword evidence="10 17" id="KW-0520">NAD</keyword>
<comment type="function">
    <text evidence="14 19">Bifunctional enzyme that catalyzes the epimerization of the S- and R-forms of NAD(P)HX and the dehydration of the S-form of NAD(P)HX at the expense of ADP, which is converted to AMP. This allows the repair of both epimers of NAD(P)HX, a damaged form of NAD(P)H that is a result of enzymatic or heat-dependent hydration.</text>
</comment>
<dbReference type="Pfam" id="PF01256">
    <property type="entry name" value="Carb_kinase"/>
    <property type="match status" value="1"/>
</dbReference>
<dbReference type="HAMAP" id="MF_01965">
    <property type="entry name" value="NADHX_dehydratase"/>
    <property type="match status" value="1"/>
</dbReference>
<feature type="binding site" evidence="17">
    <location>
        <begin position="404"/>
        <end position="408"/>
    </location>
    <ligand>
        <name>AMP</name>
        <dbReference type="ChEBI" id="CHEBI:456215"/>
    </ligand>
</feature>
<evidence type="ECO:0000256" key="6">
    <source>
        <dbReference type="ARBA" id="ARBA00022741"/>
    </source>
</evidence>